<dbReference type="Proteomes" id="UP000516380">
    <property type="component" value="Chromosome"/>
</dbReference>
<evidence type="ECO:0000313" key="1">
    <source>
        <dbReference type="EMBL" id="BCI90254.1"/>
    </source>
</evidence>
<sequence>MVFGELAPACGVGVGPSEGGVEAGVDEVLEDLGAVGVLFGAGDAGVGGIDAVGGAKDGDFGHQRGALTEQWACPGRCGGRLPRAGGGAYGVGEFGDQFGSRGEVGTPLGVGV</sequence>
<dbReference type="EMBL" id="AP023343">
    <property type="protein sequence ID" value="BCI90254.1"/>
    <property type="molecule type" value="Genomic_DNA"/>
</dbReference>
<name>A0A7G1IIH8_MYCKA</name>
<gene>
    <name evidence="1" type="ORF">NIIDMKKI_54600</name>
</gene>
<proteinExistence type="predicted"/>
<dbReference type="AlphaFoldDB" id="A0A7G1IIH8"/>
<organism evidence="1 2">
    <name type="scientific">Mycobacterium kansasii</name>
    <dbReference type="NCBI Taxonomy" id="1768"/>
    <lineage>
        <taxon>Bacteria</taxon>
        <taxon>Bacillati</taxon>
        <taxon>Actinomycetota</taxon>
        <taxon>Actinomycetes</taxon>
        <taxon>Mycobacteriales</taxon>
        <taxon>Mycobacteriaceae</taxon>
        <taxon>Mycobacterium</taxon>
    </lineage>
</organism>
<keyword evidence="2" id="KW-1185">Reference proteome</keyword>
<reference evidence="1 2" key="1">
    <citation type="submission" date="2020-07" db="EMBL/GenBank/DDBJ databases">
        <title>Mycobacterium kansasii (former subtype) with zoonotic potential isolated from diseased indoor pet cat, Japan.</title>
        <authorList>
            <person name="Fukano H."/>
            <person name="Terazono T."/>
            <person name="Hoshino Y."/>
        </authorList>
    </citation>
    <scope>NUCLEOTIDE SEQUENCE [LARGE SCALE GENOMIC DNA]</scope>
    <source>
        <strain evidence="1 2">Kuro-I</strain>
    </source>
</reference>
<evidence type="ECO:0000313" key="2">
    <source>
        <dbReference type="Proteomes" id="UP000516380"/>
    </source>
</evidence>
<protein>
    <submittedName>
        <fullName evidence="1">Uncharacterized protein</fullName>
    </submittedName>
</protein>
<accession>A0A7G1IIH8</accession>